<evidence type="ECO:0000313" key="1">
    <source>
        <dbReference type="EMBL" id="CAF5195271.1"/>
    </source>
</evidence>
<dbReference type="Proteomes" id="UP000676336">
    <property type="component" value="Unassembled WGS sequence"/>
</dbReference>
<gene>
    <name evidence="1" type="ORF">SMN809_LOCUS73751</name>
</gene>
<organism evidence="1 2">
    <name type="scientific">Rotaria magnacalcarata</name>
    <dbReference type="NCBI Taxonomy" id="392030"/>
    <lineage>
        <taxon>Eukaryota</taxon>
        <taxon>Metazoa</taxon>
        <taxon>Spiralia</taxon>
        <taxon>Gnathifera</taxon>
        <taxon>Rotifera</taxon>
        <taxon>Eurotatoria</taxon>
        <taxon>Bdelloidea</taxon>
        <taxon>Philodinida</taxon>
        <taxon>Philodinidae</taxon>
        <taxon>Rotaria</taxon>
    </lineage>
</organism>
<comment type="caution">
    <text evidence="1">The sequence shown here is derived from an EMBL/GenBank/DDBJ whole genome shotgun (WGS) entry which is preliminary data.</text>
</comment>
<dbReference type="AlphaFoldDB" id="A0A8S3I7I0"/>
<proteinExistence type="predicted"/>
<evidence type="ECO:0000313" key="2">
    <source>
        <dbReference type="Proteomes" id="UP000676336"/>
    </source>
</evidence>
<protein>
    <submittedName>
        <fullName evidence="1">Uncharacterized protein</fullName>
    </submittedName>
</protein>
<sequence>WIAGATYYIDLGYGVATADQYCGTETNYFSGSYYWRFTVWNSQMSSTTTPSTTTTTATTHTVTTRGYDCRNRTVCVEETFTIFLYN</sequence>
<reference evidence="1" key="1">
    <citation type="submission" date="2021-02" db="EMBL/GenBank/DDBJ databases">
        <authorList>
            <person name="Nowell W R."/>
        </authorList>
    </citation>
    <scope>NUCLEOTIDE SEQUENCE</scope>
</reference>
<dbReference type="EMBL" id="CAJOBI010328574">
    <property type="protein sequence ID" value="CAF5195271.1"/>
    <property type="molecule type" value="Genomic_DNA"/>
</dbReference>
<accession>A0A8S3I7I0</accession>
<name>A0A8S3I7I0_9BILA</name>
<feature type="non-terminal residue" evidence="1">
    <location>
        <position position="1"/>
    </location>
</feature>